<dbReference type="Proteomes" id="UP001601992">
    <property type="component" value="Unassembled WGS sequence"/>
</dbReference>
<keyword evidence="1" id="KW-1133">Transmembrane helix</keyword>
<sequence>MTNPVPVAISPARALATKVPEITALFWVIKVLSTGMGETFSDFLVSQLPPELAVGGAGVALIVALVAQFRSRRYVAWIYWTAVVMVSIFGTMVADIVDFKLGVPLQATTIAFLVLLGAVFGLWYACEKTLSVHSITTRRREAFYWATVMITFALGTAAGDLTAGKMHLGYLASTVLFAVVIAIPAIAHRWAGLGAIPAFWASYVVTRPLGASATDWLAADRSDGLRLGTGWVSLAVTIPMVALIATVALRPDPQQVD</sequence>
<feature type="transmembrane region" description="Helical" evidence="1">
    <location>
        <begin position="76"/>
        <end position="97"/>
    </location>
</feature>
<keyword evidence="3" id="KW-1185">Reference proteome</keyword>
<evidence type="ECO:0000313" key="3">
    <source>
        <dbReference type="Proteomes" id="UP001601992"/>
    </source>
</evidence>
<accession>A0ABW6S9C6</accession>
<comment type="caution">
    <text evidence="2">The sequence shown here is derived from an EMBL/GenBank/DDBJ whole genome shotgun (WGS) entry which is preliminary data.</text>
</comment>
<dbReference type="InterPro" id="IPR007136">
    <property type="entry name" value="DUF347"/>
</dbReference>
<feature type="transmembrane region" description="Helical" evidence="1">
    <location>
        <begin position="231"/>
        <end position="249"/>
    </location>
</feature>
<dbReference type="Pfam" id="PF03988">
    <property type="entry name" value="DUF347"/>
    <property type="match status" value="4"/>
</dbReference>
<dbReference type="EMBL" id="JBIAQY010000011">
    <property type="protein sequence ID" value="MFF3571776.1"/>
    <property type="molecule type" value="Genomic_DNA"/>
</dbReference>
<feature type="transmembrane region" description="Helical" evidence="1">
    <location>
        <begin position="168"/>
        <end position="187"/>
    </location>
</feature>
<keyword evidence="1" id="KW-0812">Transmembrane</keyword>
<feature type="transmembrane region" description="Helical" evidence="1">
    <location>
        <begin position="103"/>
        <end position="126"/>
    </location>
</feature>
<evidence type="ECO:0000313" key="2">
    <source>
        <dbReference type="EMBL" id="MFF3571776.1"/>
    </source>
</evidence>
<gene>
    <name evidence="2" type="ORF">ACFYXQ_28755</name>
</gene>
<proteinExistence type="predicted"/>
<reference evidence="2 3" key="1">
    <citation type="submission" date="2024-10" db="EMBL/GenBank/DDBJ databases">
        <title>The Natural Products Discovery Center: Release of the First 8490 Sequenced Strains for Exploring Actinobacteria Biosynthetic Diversity.</title>
        <authorList>
            <person name="Kalkreuter E."/>
            <person name="Kautsar S.A."/>
            <person name="Yang D."/>
            <person name="Bader C.D."/>
            <person name="Teijaro C.N."/>
            <person name="Fluegel L."/>
            <person name="Davis C.M."/>
            <person name="Simpson J.R."/>
            <person name="Lauterbach L."/>
            <person name="Steele A.D."/>
            <person name="Gui C."/>
            <person name="Meng S."/>
            <person name="Li G."/>
            <person name="Viehrig K."/>
            <person name="Ye F."/>
            <person name="Su P."/>
            <person name="Kiefer A.F."/>
            <person name="Nichols A."/>
            <person name="Cepeda A.J."/>
            <person name="Yan W."/>
            <person name="Fan B."/>
            <person name="Jiang Y."/>
            <person name="Adhikari A."/>
            <person name="Zheng C.-J."/>
            <person name="Schuster L."/>
            <person name="Cowan T.M."/>
            <person name="Smanski M.J."/>
            <person name="Chevrette M.G."/>
            <person name="De Carvalho L.P.S."/>
            <person name="Shen B."/>
        </authorList>
    </citation>
    <scope>NUCLEOTIDE SEQUENCE [LARGE SCALE GENOMIC DNA]</scope>
    <source>
        <strain evidence="2 3">NPDC002593</strain>
    </source>
</reference>
<name>A0ABW6S9C6_9NOCA</name>
<feature type="transmembrane region" description="Helical" evidence="1">
    <location>
        <begin position="52"/>
        <end position="69"/>
    </location>
</feature>
<evidence type="ECO:0008006" key="4">
    <source>
        <dbReference type="Google" id="ProtNLM"/>
    </source>
</evidence>
<feature type="transmembrane region" description="Helical" evidence="1">
    <location>
        <begin position="142"/>
        <end position="162"/>
    </location>
</feature>
<keyword evidence="1" id="KW-0472">Membrane</keyword>
<dbReference type="RefSeq" id="WP_051193735.1">
    <property type="nucleotide sequence ID" value="NZ_JBIAQY010000011.1"/>
</dbReference>
<evidence type="ECO:0000256" key="1">
    <source>
        <dbReference type="SAM" id="Phobius"/>
    </source>
</evidence>
<protein>
    <recommendedName>
        <fullName evidence="4">Membrane-anchored protein</fullName>
    </recommendedName>
</protein>
<organism evidence="2 3">
    <name type="scientific">Nocardia jiangxiensis</name>
    <dbReference type="NCBI Taxonomy" id="282685"/>
    <lineage>
        <taxon>Bacteria</taxon>
        <taxon>Bacillati</taxon>
        <taxon>Actinomycetota</taxon>
        <taxon>Actinomycetes</taxon>
        <taxon>Mycobacteriales</taxon>
        <taxon>Nocardiaceae</taxon>
        <taxon>Nocardia</taxon>
    </lineage>
</organism>